<sequence>MDFQAPPSLNRGGGSARVNRQRLPRASASQESDNAGFSATSGPMRRTYTRTQSLVRTEGNGGRLSSPKIDKSNIFAPSPVRRTMTHSHPYTPAPASSATATEDAPQEAKEAEAPVAAAPASGSSPLPAARLSQPPPSGSRQERRPMSRTLSASSSGQGVVAHLHSPATFTERAPVPTGPGYAASEVRALSRTPSVAVVDPTPVDPALASDSALRTASRITLQNMPASHLMEPSTPKAPAKGLEMPQPEAEAEAEGETVPSPGMGLMMGDLEDVGEEDKTEPEPEAVAEAEAVGVDVTPLETEAEVAAEPKAQPQAQAQGGASLPLNRPTAILLGEQYSACLYEAMRGEMECAEMRDHLKIVSDPAFMAAVCDAGEVSNLVVQEVLASRPGCDLAQPTATTIAAINKVLSSMSGRVERALDTVLDDDIMNYMQHHPLVVSVGILHRVGTVIATTDRTDFVSRLLGVEVVRVCGRYADGTAVQGDTPEAEATKLTLNNHSETDAEGNLHDPRLWPIGLASSDGGVPEEQRDYVRMSLGVDPSNTLQCRNHHQLGLALAASAAAVTDSTLPHCVADVPEYAGIYCVIRVGRGADPRGLAAQVSGILPIPPRHRVCPTMSVGPGHRRTLGVFAEELSKYGASAAAIAGQTMRVVE</sequence>
<feature type="compositionally biased region" description="Polar residues" evidence="1">
    <location>
        <begin position="27"/>
        <end position="41"/>
    </location>
</feature>
<protein>
    <submittedName>
        <fullName evidence="2">Uncharacterized protein</fullName>
    </submittedName>
</protein>
<name>A0A9K3CRJ3_9EUKA</name>
<dbReference type="Proteomes" id="UP000265618">
    <property type="component" value="Unassembled WGS sequence"/>
</dbReference>
<feature type="compositionally biased region" description="Low complexity" evidence="1">
    <location>
        <begin position="304"/>
        <end position="321"/>
    </location>
</feature>
<feature type="compositionally biased region" description="Low complexity" evidence="1">
    <location>
        <begin position="86"/>
        <end position="101"/>
    </location>
</feature>
<comment type="caution">
    <text evidence="2">The sequence shown here is derived from an EMBL/GenBank/DDBJ whole genome shotgun (WGS) entry which is preliminary data.</text>
</comment>
<accession>A0A9K3CRJ3</accession>
<evidence type="ECO:0000313" key="3">
    <source>
        <dbReference type="Proteomes" id="UP000265618"/>
    </source>
</evidence>
<dbReference type="AlphaFoldDB" id="A0A9K3CRJ3"/>
<keyword evidence="3" id="KW-1185">Reference proteome</keyword>
<proteinExistence type="predicted"/>
<feature type="compositionally biased region" description="Low complexity" evidence="1">
    <location>
        <begin position="113"/>
        <end position="129"/>
    </location>
</feature>
<evidence type="ECO:0000256" key="1">
    <source>
        <dbReference type="SAM" id="MobiDB-lite"/>
    </source>
</evidence>
<evidence type="ECO:0000313" key="2">
    <source>
        <dbReference type="EMBL" id="GIQ81023.1"/>
    </source>
</evidence>
<feature type="region of interest" description="Disordered" evidence="1">
    <location>
        <begin position="303"/>
        <end position="322"/>
    </location>
</feature>
<feature type="compositionally biased region" description="Polar residues" evidence="1">
    <location>
        <begin position="148"/>
        <end position="157"/>
    </location>
</feature>
<gene>
    <name evidence="2" type="ORF">KIPB_001916</name>
</gene>
<organism evidence="2 3">
    <name type="scientific">Kipferlia bialata</name>
    <dbReference type="NCBI Taxonomy" id="797122"/>
    <lineage>
        <taxon>Eukaryota</taxon>
        <taxon>Metamonada</taxon>
        <taxon>Carpediemonas-like organisms</taxon>
        <taxon>Kipferlia</taxon>
    </lineage>
</organism>
<feature type="region of interest" description="Disordered" evidence="1">
    <location>
        <begin position="1"/>
        <end position="161"/>
    </location>
</feature>
<reference evidence="2 3" key="1">
    <citation type="journal article" date="2018" name="PLoS ONE">
        <title>The draft genome of Kipferlia bialata reveals reductive genome evolution in fornicate parasites.</title>
        <authorList>
            <person name="Tanifuji G."/>
            <person name="Takabayashi S."/>
            <person name="Kume K."/>
            <person name="Takagi M."/>
            <person name="Nakayama T."/>
            <person name="Kamikawa R."/>
            <person name="Inagaki Y."/>
            <person name="Hashimoto T."/>
        </authorList>
    </citation>
    <scope>NUCLEOTIDE SEQUENCE [LARGE SCALE GENOMIC DNA]</scope>
    <source>
        <strain evidence="2">NY0173</strain>
    </source>
</reference>
<feature type="region of interest" description="Disordered" evidence="1">
    <location>
        <begin position="228"/>
        <end position="265"/>
    </location>
</feature>
<dbReference type="EMBL" id="BDIP01000290">
    <property type="protein sequence ID" value="GIQ81023.1"/>
    <property type="molecule type" value="Genomic_DNA"/>
</dbReference>